<accession>A0AAD6VCJ3</accession>
<proteinExistence type="predicted"/>
<evidence type="ECO:0008006" key="4">
    <source>
        <dbReference type="Google" id="ProtNLM"/>
    </source>
</evidence>
<dbReference type="AlphaFoldDB" id="A0AAD6VCJ3"/>
<dbReference type="InterPro" id="IPR013083">
    <property type="entry name" value="Znf_RING/FYVE/PHD"/>
</dbReference>
<sequence length="249" mass="27158">MPHPRHFCTPAFTSSLPHALQSRLHAGHHERSATALRCHGEMSQAPRKPTLSIATTAEIPEVEYTLDLGAETTPLGDDNAPVPPRTRSWRSSSHDRDKQRSTAYDAAGNLKIAARGRREAMRDCGICEEVAVKPVRTQCCGALFCKEHINAWIYGPAATGRCPSCEAPCILPPPTDSSYDTDATLRMSVPPPSPSPAQPYERDSHSLSPGYRSFRPELVRVLCGLALLLLLGLLNRRGAERGTETLTSL</sequence>
<reference evidence="2" key="1">
    <citation type="submission" date="2023-03" db="EMBL/GenBank/DDBJ databases">
        <title>Massive genome expansion in bonnet fungi (Mycena s.s.) driven by repeated elements and novel gene families across ecological guilds.</title>
        <authorList>
            <consortium name="Lawrence Berkeley National Laboratory"/>
            <person name="Harder C.B."/>
            <person name="Miyauchi S."/>
            <person name="Viragh M."/>
            <person name="Kuo A."/>
            <person name="Thoen E."/>
            <person name="Andreopoulos B."/>
            <person name="Lu D."/>
            <person name="Skrede I."/>
            <person name="Drula E."/>
            <person name="Henrissat B."/>
            <person name="Morin E."/>
            <person name="Kohler A."/>
            <person name="Barry K."/>
            <person name="LaButti K."/>
            <person name="Morin E."/>
            <person name="Salamov A."/>
            <person name="Lipzen A."/>
            <person name="Mereny Z."/>
            <person name="Hegedus B."/>
            <person name="Baldrian P."/>
            <person name="Stursova M."/>
            <person name="Weitz H."/>
            <person name="Taylor A."/>
            <person name="Grigoriev I.V."/>
            <person name="Nagy L.G."/>
            <person name="Martin F."/>
            <person name="Kauserud H."/>
        </authorList>
    </citation>
    <scope>NUCLEOTIDE SEQUENCE</scope>
    <source>
        <strain evidence="2">9144</strain>
    </source>
</reference>
<gene>
    <name evidence="2" type="ORF">GGX14DRAFT_652713</name>
</gene>
<evidence type="ECO:0000313" key="3">
    <source>
        <dbReference type="Proteomes" id="UP001219525"/>
    </source>
</evidence>
<dbReference type="EMBL" id="JARJCW010000052">
    <property type="protein sequence ID" value="KAJ7203156.1"/>
    <property type="molecule type" value="Genomic_DNA"/>
</dbReference>
<name>A0AAD6VCJ3_9AGAR</name>
<feature type="region of interest" description="Disordered" evidence="1">
    <location>
        <begin position="70"/>
        <end position="101"/>
    </location>
</feature>
<dbReference type="Proteomes" id="UP001219525">
    <property type="component" value="Unassembled WGS sequence"/>
</dbReference>
<dbReference type="SUPFAM" id="SSF57850">
    <property type="entry name" value="RING/U-box"/>
    <property type="match status" value="1"/>
</dbReference>
<evidence type="ECO:0000313" key="2">
    <source>
        <dbReference type="EMBL" id="KAJ7203156.1"/>
    </source>
</evidence>
<keyword evidence="3" id="KW-1185">Reference proteome</keyword>
<evidence type="ECO:0000256" key="1">
    <source>
        <dbReference type="SAM" id="MobiDB-lite"/>
    </source>
</evidence>
<feature type="region of interest" description="Disordered" evidence="1">
    <location>
        <begin position="180"/>
        <end position="207"/>
    </location>
</feature>
<protein>
    <recommendedName>
        <fullName evidence="4">RING-type domain-containing protein</fullName>
    </recommendedName>
</protein>
<comment type="caution">
    <text evidence="2">The sequence shown here is derived from an EMBL/GenBank/DDBJ whole genome shotgun (WGS) entry which is preliminary data.</text>
</comment>
<organism evidence="2 3">
    <name type="scientific">Mycena pura</name>
    <dbReference type="NCBI Taxonomy" id="153505"/>
    <lineage>
        <taxon>Eukaryota</taxon>
        <taxon>Fungi</taxon>
        <taxon>Dikarya</taxon>
        <taxon>Basidiomycota</taxon>
        <taxon>Agaricomycotina</taxon>
        <taxon>Agaricomycetes</taxon>
        <taxon>Agaricomycetidae</taxon>
        <taxon>Agaricales</taxon>
        <taxon>Marasmiineae</taxon>
        <taxon>Mycenaceae</taxon>
        <taxon>Mycena</taxon>
    </lineage>
</organism>
<dbReference type="Gene3D" id="3.30.40.10">
    <property type="entry name" value="Zinc/RING finger domain, C3HC4 (zinc finger)"/>
    <property type="match status" value="1"/>
</dbReference>